<dbReference type="PROSITE" id="PS51257">
    <property type="entry name" value="PROKAR_LIPOPROTEIN"/>
    <property type="match status" value="1"/>
</dbReference>
<name>A0A1M5HJH6_9BACT</name>
<dbReference type="PANTHER" id="PTHR37515">
    <property type="entry name" value="YALI0C09240P"/>
    <property type="match status" value="1"/>
</dbReference>
<dbReference type="RefSeq" id="WP_062183101.1">
    <property type="nucleotide sequence ID" value="NZ_BBXL01000019.1"/>
</dbReference>
<keyword evidence="2" id="KW-1185">Reference proteome</keyword>
<evidence type="ECO:0000313" key="2">
    <source>
        <dbReference type="Proteomes" id="UP000184480"/>
    </source>
</evidence>
<dbReference type="Proteomes" id="UP000184480">
    <property type="component" value="Unassembled WGS sequence"/>
</dbReference>
<dbReference type="AlphaFoldDB" id="A0A1M5HJH6"/>
<protein>
    <submittedName>
        <fullName evidence="1">Uncharacterized protein</fullName>
    </submittedName>
</protein>
<accession>A0A1M5HJH6</accession>
<evidence type="ECO:0000313" key="1">
    <source>
        <dbReference type="EMBL" id="SHG16123.1"/>
    </source>
</evidence>
<proteinExistence type="predicted"/>
<dbReference type="PANTHER" id="PTHR37515:SF2">
    <property type="entry name" value="YALI0C09240P"/>
    <property type="match status" value="1"/>
</dbReference>
<gene>
    <name evidence="1" type="ORF">SAMN05444362_11685</name>
</gene>
<dbReference type="EMBL" id="FQUC01000016">
    <property type="protein sequence ID" value="SHG16123.1"/>
    <property type="molecule type" value="Genomic_DNA"/>
</dbReference>
<reference evidence="2" key="1">
    <citation type="submission" date="2016-11" db="EMBL/GenBank/DDBJ databases">
        <authorList>
            <person name="Varghese N."/>
            <person name="Submissions S."/>
        </authorList>
    </citation>
    <scope>NUCLEOTIDE SEQUENCE [LARGE SCALE GENOMIC DNA]</scope>
    <source>
        <strain evidence="2">DSM 27370</strain>
    </source>
</reference>
<sequence>MKLYFITALAALALLSCKPKTTTEVSELVTNEQATDEASYGTLTATISFEIKLPKEEAARFGQPTMQYLSIAAYTDEIKDLIDPDQIVLKETSATLLIDYPLNNPARIELKSAKPEGFTRAEILRAICDNYKQIYIEEEASAKTKTVPMEERKGLSNRNTTDGKYGIWGHDIDDLVLSDIEVYEQDGGKMLIVPLVES</sequence>
<dbReference type="OrthoDB" id="1161469at2"/>
<organism evidence="1 2">
    <name type="scientific">Dysgonomonas macrotermitis</name>
    <dbReference type="NCBI Taxonomy" id="1346286"/>
    <lineage>
        <taxon>Bacteria</taxon>
        <taxon>Pseudomonadati</taxon>
        <taxon>Bacteroidota</taxon>
        <taxon>Bacteroidia</taxon>
        <taxon>Bacteroidales</taxon>
        <taxon>Dysgonomonadaceae</taxon>
        <taxon>Dysgonomonas</taxon>
    </lineage>
</organism>